<evidence type="ECO:0000313" key="3">
    <source>
        <dbReference type="Proteomes" id="UP000325755"/>
    </source>
</evidence>
<dbReference type="SUPFAM" id="SSF53850">
    <property type="entry name" value="Periplasmic binding protein-like II"/>
    <property type="match status" value="1"/>
</dbReference>
<dbReference type="GO" id="GO:0015689">
    <property type="term" value="P:molybdate ion transport"/>
    <property type="evidence" value="ECO:0007669"/>
    <property type="project" value="TreeGrafter"/>
</dbReference>
<dbReference type="Gene3D" id="3.40.50.410">
    <property type="entry name" value="von Willebrand factor, type A domain"/>
    <property type="match status" value="1"/>
</dbReference>
<dbReference type="PROSITE" id="PS50234">
    <property type="entry name" value="VWFA"/>
    <property type="match status" value="1"/>
</dbReference>
<dbReference type="CDD" id="cd00198">
    <property type="entry name" value="vWFA"/>
    <property type="match status" value="1"/>
</dbReference>
<evidence type="ECO:0000313" key="2">
    <source>
        <dbReference type="EMBL" id="QFY42298.1"/>
    </source>
</evidence>
<dbReference type="EMBL" id="CP044205">
    <property type="protein sequence ID" value="QFY42298.1"/>
    <property type="molecule type" value="Genomic_DNA"/>
</dbReference>
<dbReference type="Pfam" id="PF00092">
    <property type="entry name" value="VWA"/>
    <property type="match status" value="1"/>
</dbReference>
<dbReference type="Gene3D" id="3.40.190.10">
    <property type="entry name" value="Periplasmic binding protein-like II"/>
    <property type="match status" value="3"/>
</dbReference>
<dbReference type="Proteomes" id="UP000325755">
    <property type="component" value="Chromosome"/>
</dbReference>
<dbReference type="RefSeq" id="WP_153248279.1">
    <property type="nucleotide sequence ID" value="NZ_CP044205.1"/>
</dbReference>
<reference evidence="2 3" key="1">
    <citation type="submission" date="2019-09" db="EMBL/GenBank/DDBJ databases">
        <title>Ecophysiology of the spiral-shaped methanotroph Methylospira mobilis as revealed by the complete genome sequence.</title>
        <authorList>
            <person name="Oshkin I.Y."/>
            <person name="Dedysh S.N."/>
            <person name="Miroshnikov K."/>
            <person name="Danilova O.V."/>
            <person name="Hakobyan A."/>
            <person name="Liesack W."/>
        </authorList>
    </citation>
    <scope>NUCLEOTIDE SEQUENCE [LARGE SCALE GENOMIC DNA]</scope>
    <source>
        <strain evidence="2 3">Shm1</strain>
    </source>
</reference>
<feature type="domain" description="VWFA" evidence="1">
    <location>
        <begin position="334"/>
        <end position="523"/>
    </location>
</feature>
<dbReference type="GO" id="GO:0030973">
    <property type="term" value="F:molybdate ion binding"/>
    <property type="evidence" value="ECO:0007669"/>
    <property type="project" value="TreeGrafter"/>
</dbReference>
<dbReference type="SMART" id="SM00327">
    <property type="entry name" value="VWA"/>
    <property type="match status" value="1"/>
</dbReference>
<gene>
    <name evidence="2" type="ORF">F6R98_06385</name>
</gene>
<dbReference type="InterPro" id="IPR050682">
    <property type="entry name" value="ModA/WtpA"/>
</dbReference>
<dbReference type="AlphaFoldDB" id="A0A5Q0BJG8"/>
<dbReference type="PANTHER" id="PTHR30632">
    <property type="entry name" value="MOLYBDATE-BINDING PERIPLASMIC PROTEIN"/>
    <property type="match status" value="1"/>
</dbReference>
<keyword evidence="3" id="KW-1185">Reference proteome</keyword>
<evidence type="ECO:0000259" key="1">
    <source>
        <dbReference type="PROSITE" id="PS50234"/>
    </source>
</evidence>
<dbReference type="KEGG" id="mmob:F6R98_06385"/>
<name>A0A5Q0BJG8_9GAMM</name>
<dbReference type="Pfam" id="PF13531">
    <property type="entry name" value="SBP_bac_11"/>
    <property type="match status" value="1"/>
</dbReference>
<organism evidence="2 3">
    <name type="scientific">Candidatus Methylospira mobilis</name>
    <dbReference type="NCBI Taxonomy" id="1808979"/>
    <lineage>
        <taxon>Bacteria</taxon>
        <taxon>Pseudomonadati</taxon>
        <taxon>Pseudomonadota</taxon>
        <taxon>Gammaproteobacteria</taxon>
        <taxon>Methylococcales</taxon>
        <taxon>Methylococcaceae</taxon>
        <taxon>Candidatus Methylospira</taxon>
    </lineage>
</organism>
<protein>
    <submittedName>
        <fullName evidence="2">VWA domain-containing protein</fullName>
    </submittedName>
</protein>
<accession>A0A5Q0BJG8</accession>
<proteinExistence type="predicted"/>
<dbReference type="PROSITE" id="PS51257">
    <property type="entry name" value="PROKAR_LIPOPROTEIN"/>
    <property type="match status" value="1"/>
</dbReference>
<dbReference type="InterPro" id="IPR036465">
    <property type="entry name" value="vWFA_dom_sf"/>
</dbReference>
<dbReference type="OrthoDB" id="9784383at2"/>
<dbReference type="PANTHER" id="PTHR30632:SF0">
    <property type="entry name" value="SULFATE-BINDING PROTEIN"/>
    <property type="match status" value="1"/>
</dbReference>
<dbReference type="InParanoid" id="A0A5Q0BJG8"/>
<dbReference type="SUPFAM" id="SSF53300">
    <property type="entry name" value="vWA-like"/>
    <property type="match status" value="1"/>
</dbReference>
<sequence>MKIVTLLFACLVLVLSGCDEKKDAPSGQAAKDSNILQVLAGSELKDIEPLLPKIANATGITVQMRYSGTLDAVERLQSGEAVDAAWLASNRYAMLVPAVKSRIAASERTMLTPVVLGVKESKARELHWLNNKSVTWKDIADAARQGKFTFGMTDPASSNTGFSALLGLAAALSGKGDALEEKDIDAKKLASFFAAQRLTSGSSGWLAEAYLNEQDTVDGIINYASTLMSMNRGPGLKEKLVLIYPQDGIVTADYPIMLIDPARRDDYNKVVNYIRGAEFQQEMTKTTLRRPVNPDVQAGDTSTDTLVELSFPAKLAVVDAILTAFNNNLRLPTDSTFVLDRSGSMDGERMQSLKTAMQGLSGADSSISGRFARFRNRERIFLLSFSDTNGKTEMFNLGVDEKANRASLNAISASVNGLQAKGGTAIFSAVRQAYSEAAQRCRGDPSRFYSIVLMTDGENNEGIDAVQFADWYSRLQAADKGIKIFPVLFGEANPAELNTLADMTGGRIFDSRKAGLQSIFKEIRGYQ</sequence>
<dbReference type="InterPro" id="IPR002035">
    <property type="entry name" value="VWF_A"/>
</dbReference>